<comment type="caution">
    <text evidence="1">The sequence shown here is derived from an EMBL/GenBank/DDBJ whole genome shotgun (WGS) entry which is preliminary data.</text>
</comment>
<organism evidence="1 2">
    <name type="scientific">Halteria grandinella</name>
    <dbReference type="NCBI Taxonomy" id="5974"/>
    <lineage>
        <taxon>Eukaryota</taxon>
        <taxon>Sar</taxon>
        <taxon>Alveolata</taxon>
        <taxon>Ciliophora</taxon>
        <taxon>Intramacronucleata</taxon>
        <taxon>Spirotrichea</taxon>
        <taxon>Stichotrichia</taxon>
        <taxon>Sporadotrichida</taxon>
        <taxon>Halteriidae</taxon>
        <taxon>Halteria</taxon>
    </lineage>
</organism>
<proteinExistence type="predicted"/>
<keyword evidence="2" id="KW-1185">Reference proteome</keyword>
<dbReference type="AlphaFoldDB" id="A0A8J8NIR8"/>
<accession>A0A8J8NIR8</accession>
<dbReference type="EMBL" id="RRYP01015454">
    <property type="protein sequence ID" value="TNV75493.1"/>
    <property type="molecule type" value="Genomic_DNA"/>
</dbReference>
<evidence type="ECO:0000313" key="1">
    <source>
        <dbReference type="EMBL" id="TNV75493.1"/>
    </source>
</evidence>
<reference evidence="1" key="1">
    <citation type="submission" date="2019-06" db="EMBL/GenBank/DDBJ databases">
        <authorList>
            <person name="Zheng W."/>
        </authorList>
    </citation>
    <scope>NUCLEOTIDE SEQUENCE</scope>
    <source>
        <strain evidence="1">QDHG01</strain>
    </source>
</reference>
<protein>
    <submittedName>
        <fullName evidence="1">Uncharacterized protein</fullName>
    </submittedName>
</protein>
<dbReference type="Proteomes" id="UP000785679">
    <property type="component" value="Unassembled WGS sequence"/>
</dbReference>
<sequence>MNRQSNSQKQFKVQNYISSSCKEQKMYARKFSMKISYLLKKILLRQCMSSKLSIISHGSNLRVKGKK</sequence>
<gene>
    <name evidence="1" type="ORF">FGO68_gene9187</name>
</gene>
<evidence type="ECO:0000313" key="2">
    <source>
        <dbReference type="Proteomes" id="UP000785679"/>
    </source>
</evidence>
<name>A0A8J8NIR8_HALGN</name>